<dbReference type="PANTHER" id="PTHR30629:SF2">
    <property type="entry name" value="PROPHAGE INTEGRASE INTS-RELATED"/>
    <property type="match status" value="1"/>
</dbReference>
<comment type="caution">
    <text evidence="6">The sequence shown here is derived from an EMBL/GenBank/DDBJ whole genome shotgun (WGS) entry which is preliminary data.</text>
</comment>
<dbReference type="Gene3D" id="1.10.443.10">
    <property type="entry name" value="Intergrase catalytic core"/>
    <property type="match status" value="1"/>
</dbReference>
<dbReference type="Pfam" id="PF00589">
    <property type="entry name" value="Phage_integrase"/>
    <property type="match status" value="1"/>
</dbReference>
<keyword evidence="7" id="KW-1185">Reference proteome</keyword>
<keyword evidence="2" id="KW-0229">DNA integration</keyword>
<evidence type="ECO:0000313" key="6">
    <source>
        <dbReference type="EMBL" id="TCS60074.1"/>
    </source>
</evidence>
<dbReference type="AlphaFoldDB" id="A0A4R3J4H2"/>
<dbReference type="PANTHER" id="PTHR30629">
    <property type="entry name" value="PROPHAGE INTEGRASE"/>
    <property type="match status" value="1"/>
</dbReference>
<dbReference type="CDD" id="cd00801">
    <property type="entry name" value="INT_P4_C"/>
    <property type="match status" value="1"/>
</dbReference>
<dbReference type="InterPro" id="IPR038488">
    <property type="entry name" value="Integrase_DNA-bd_sf"/>
</dbReference>
<gene>
    <name evidence="6" type="ORF">EDD52_11685</name>
</gene>
<evidence type="ECO:0000256" key="4">
    <source>
        <dbReference type="ARBA" id="ARBA00023172"/>
    </source>
</evidence>
<reference evidence="6 7" key="1">
    <citation type="submission" date="2019-03" db="EMBL/GenBank/DDBJ databases">
        <title>Genomic Encyclopedia of Type Strains, Phase IV (KMG-IV): sequencing the most valuable type-strain genomes for metagenomic binning, comparative biology and taxonomic classification.</title>
        <authorList>
            <person name="Goeker M."/>
        </authorList>
    </citation>
    <scope>NUCLEOTIDE SEQUENCE [LARGE SCALE GENOMIC DNA]</scope>
    <source>
        <strain evidence="6 7">DSM 104836</strain>
    </source>
</reference>
<evidence type="ECO:0000256" key="2">
    <source>
        <dbReference type="ARBA" id="ARBA00022908"/>
    </source>
</evidence>
<dbReference type="Gene3D" id="1.10.150.130">
    <property type="match status" value="1"/>
</dbReference>
<feature type="domain" description="Tyr recombinase" evidence="5">
    <location>
        <begin position="214"/>
        <end position="392"/>
    </location>
</feature>
<sequence>MNRLDLSLTKDRLVSYHDLMTHKLTTKFIDTRNPNPAKREDYRDTVVPGLVLRVNKSGTKTFSFHKRINGKMKRLTIGQFGPFSLNDARERARQILYEVETGKFEQNTGIEVKTKPTLGDVIPDYIEKYAKVHNRDFERKEAQLAKFTTLHGKWINEIKRADVVKACDTIQESAPIGVNRALAHLKHLMGWSVERGIIDASPIAGMKPPSKEKPRERVLSDDELGVLWQASDDEGYPFGDCMKLLILSGQRRAEVAEMRWSELDLENRLWTLPSTRAKNGRQHTVPITDAMLNVLHRIPKFIGSDFVFTTKGTTPISGFGRLKKRLDKSLPKDAEPWTPHDLRRTMSTNMAQLGVPQPVTEALLNHKTGVVSGVAAIYNVYSYADEKRDALEQWNSHVGQLTKPALLPEIPRIGLA</sequence>
<dbReference type="Pfam" id="PF13356">
    <property type="entry name" value="Arm-DNA-bind_3"/>
    <property type="match status" value="1"/>
</dbReference>
<comment type="similarity">
    <text evidence="1">Belongs to the 'phage' integrase family.</text>
</comment>
<dbReference type="PROSITE" id="PS51898">
    <property type="entry name" value="TYR_RECOMBINASE"/>
    <property type="match status" value="1"/>
</dbReference>
<keyword evidence="3" id="KW-0238">DNA-binding</keyword>
<dbReference type="GO" id="GO:0015074">
    <property type="term" value="P:DNA integration"/>
    <property type="evidence" value="ECO:0007669"/>
    <property type="project" value="UniProtKB-KW"/>
</dbReference>
<dbReference type="SUPFAM" id="SSF56349">
    <property type="entry name" value="DNA breaking-rejoining enzymes"/>
    <property type="match status" value="1"/>
</dbReference>
<accession>A0A4R3J4H2</accession>
<name>A0A4R3J4H2_9RHOB</name>
<dbReference type="GO" id="GO:0003677">
    <property type="term" value="F:DNA binding"/>
    <property type="evidence" value="ECO:0007669"/>
    <property type="project" value="UniProtKB-KW"/>
</dbReference>
<protein>
    <submittedName>
        <fullName evidence="6">Site-specific recombinase XerD</fullName>
    </submittedName>
</protein>
<dbReference type="GO" id="GO:0006310">
    <property type="term" value="P:DNA recombination"/>
    <property type="evidence" value="ECO:0007669"/>
    <property type="project" value="UniProtKB-KW"/>
</dbReference>
<evidence type="ECO:0000256" key="3">
    <source>
        <dbReference type="ARBA" id="ARBA00023125"/>
    </source>
</evidence>
<proteinExistence type="inferred from homology"/>
<organism evidence="6 7">
    <name type="scientific">Primorskyibacter sedentarius</name>
    <dbReference type="NCBI Taxonomy" id="745311"/>
    <lineage>
        <taxon>Bacteria</taxon>
        <taxon>Pseudomonadati</taxon>
        <taxon>Pseudomonadota</taxon>
        <taxon>Alphaproteobacteria</taxon>
        <taxon>Rhodobacterales</taxon>
        <taxon>Roseobacteraceae</taxon>
        <taxon>Primorskyibacter</taxon>
    </lineage>
</organism>
<dbReference type="InterPro" id="IPR050808">
    <property type="entry name" value="Phage_Integrase"/>
</dbReference>
<dbReference type="InterPro" id="IPR002104">
    <property type="entry name" value="Integrase_catalytic"/>
</dbReference>
<dbReference type="Proteomes" id="UP000295696">
    <property type="component" value="Unassembled WGS sequence"/>
</dbReference>
<dbReference type="InterPro" id="IPR010998">
    <property type="entry name" value="Integrase_recombinase_N"/>
</dbReference>
<keyword evidence="4" id="KW-0233">DNA recombination</keyword>
<dbReference type="InterPro" id="IPR013762">
    <property type="entry name" value="Integrase-like_cat_sf"/>
</dbReference>
<evidence type="ECO:0000259" key="5">
    <source>
        <dbReference type="PROSITE" id="PS51898"/>
    </source>
</evidence>
<dbReference type="Gene3D" id="3.30.160.390">
    <property type="entry name" value="Integrase, DNA-binding domain"/>
    <property type="match status" value="1"/>
</dbReference>
<evidence type="ECO:0000313" key="7">
    <source>
        <dbReference type="Proteomes" id="UP000295696"/>
    </source>
</evidence>
<evidence type="ECO:0000256" key="1">
    <source>
        <dbReference type="ARBA" id="ARBA00008857"/>
    </source>
</evidence>
<dbReference type="InterPro" id="IPR011010">
    <property type="entry name" value="DNA_brk_join_enz"/>
</dbReference>
<dbReference type="EMBL" id="SLZU01000016">
    <property type="protein sequence ID" value="TCS60074.1"/>
    <property type="molecule type" value="Genomic_DNA"/>
</dbReference>
<dbReference type="InterPro" id="IPR025166">
    <property type="entry name" value="Integrase_DNA_bind_dom"/>
</dbReference>